<evidence type="ECO:0000313" key="2">
    <source>
        <dbReference type="Proteomes" id="UP001597173"/>
    </source>
</evidence>
<accession>A0ABW3YXN9</accession>
<proteinExistence type="predicted"/>
<reference evidence="2" key="1">
    <citation type="journal article" date="2019" name="Int. J. Syst. Evol. Microbiol.">
        <title>The Global Catalogue of Microorganisms (GCM) 10K type strain sequencing project: providing services to taxonomists for standard genome sequencing and annotation.</title>
        <authorList>
            <consortium name="The Broad Institute Genomics Platform"/>
            <consortium name="The Broad Institute Genome Sequencing Center for Infectious Disease"/>
            <person name="Wu L."/>
            <person name="Ma J."/>
        </authorList>
    </citation>
    <scope>NUCLEOTIDE SEQUENCE [LARGE SCALE GENOMIC DNA]</scope>
    <source>
        <strain evidence="2">CCUG 55609</strain>
    </source>
</reference>
<sequence>MNDPDDLDVFLEGYSPDAKLEHALLLPYRYDPIPKNRILEDSSCVASLERTALSDGIKVLDQHEHGIRSVQFLDENHAKWSEHFRDYVLGRGVPTNKLDAFIMAFAKIWVDGRKDRHFSPEMLSIKASIRDLDRLRNPKAAGRFVIDQLDEDVAPLLTPDEMAAIFDANAGLIEALLPDYIDALGDRGPGSLGGLYVRRGVFMEHTDSFRRELHYLSSYSLALGPVEQFAQTGASRNKGMASIFSAPIGAIQNRVVAFAPFIAGMNLSQLELVVAPPTRKMPLTNHGLHAGILEFSFE</sequence>
<keyword evidence="2" id="KW-1185">Reference proteome</keyword>
<name>A0ABW3YXN9_MYCRA</name>
<protein>
    <submittedName>
        <fullName evidence="1">Uncharacterized protein</fullName>
    </submittedName>
</protein>
<comment type="caution">
    <text evidence="1">The sequence shown here is derived from an EMBL/GenBank/DDBJ whole genome shotgun (WGS) entry which is preliminary data.</text>
</comment>
<evidence type="ECO:0000313" key="1">
    <source>
        <dbReference type="EMBL" id="MFD1328725.1"/>
    </source>
</evidence>
<dbReference type="RefSeq" id="WP_374838963.1">
    <property type="nucleotide sequence ID" value="NZ_JBHEEW010000008.1"/>
</dbReference>
<dbReference type="EMBL" id="JBHTNF010000006">
    <property type="protein sequence ID" value="MFD1328725.1"/>
    <property type="molecule type" value="Genomic_DNA"/>
</dbReference>
<organism evidence="1 2">
    <name type="scientific">Mycoplana ramosa</name>
    <name type="common">Mycoplana bullata</name>
    <dbReference type="NCBI Taxonomy" id="40837"/>
    <lineage>
        <taxon>Bacteria</taxon>
        <taxon>Pseudomonadati</taxon>
        <taxon>Pseudomonadota</taxon>
        <taxon>Alphaproteobacteria</taxon>
        <taxon>Hyphomicrobiales</taxon>
        <taxon>Rhizobiaceae</taxon>
        <taxon>Mycoplana</taxon>
    </lineage>
</organism>
<dbReference type="Proteomes" id="UP001597173">
    <property type="component" value="Unassembled WGS sequence"/>
</dbReference>
<gene>
    <name evidence="1" type="ORF">ACFQ33_12580</name>
</gene>